<dbReference type="GO" id="GO:0005737">
    <property type="term" value="C:cytoplasm"/>
    <property type="evidence" value="ECO:0007669"/>
    <property type="project" value="TreeGrafter"/>
</dbReference>
<dbReference type="Gene3D" id="1.10.3860.10">
    <property type="entry name" value="Sodium:dicarboxylate symporter"/>
    <property type="match status" value="1"/>
</dbReference>
<keyword evidence="4" id="KW-1133">Transmembrane helix</keyword>
<organism evidence="9 10">
    <name type="scientific">Notothenia coriiceps</name>
    <name type="common">black rockcod</name>
    <dbReference type="NCBI Taxonomy" id="8208"/>
    <lineage>
        <taxon>Eukaryota</taxon>
        <taxon>Metazoa</taxon>
        <taxon>Chordata</taxon>
        <taxon>Craniata</taxon>
        <taxon>Vertebrata</taxon>
        <taxon>Euteleostomi</taxon>
        <taxon>Actinopterygii</taxon>
        <taxon>Neopterygii</taxon>
        <taxon>Teleostei</taxon>
        <taxon>Neoteleostei</taxon>
        <taxon>Acanthomorphata</taxon>
        <taxon>Eupercaria</taxon>
        <taxon>Perciformes</taxon>
        <taxon>Notothenioidei</taxon>
        <taxon>Nototheniidae</taxon>
        <taxon>Notothenia</taxon>
    </lineage>
</organism>
<evidence type="ECO:0000256" key="4">
    <source>
        <dbReference type="ARBA" id="ARBA00022989"/>
    </source>
</evidence>
<protein>
    <recommendedName>
        <fullName evidence="2">Protein SHQ1 homolog</fullName>
    </recommendedName>
</protein>
<evidence type="ECO:0000256" key="2">
    <source>
        <dbReference type="ARBA" id="ARBA00013750"/>
    </source>
</evidence>
<dbReference type="RefSeq" id="XP_010793829.1">
    <property type="nucleotide sequence ID" value="XM_010795527.1"/>
</dbReference>
<dbReference type="Pfam" id="PF21413">
    <property type="entry name" value="SHQ1-like_CS"/>
    <property type="match status" value="1"/>
</dbReference>
<keyword evidence="3" id="KW-0812">Transmembrane</keyword>
<dbReference type="InterPro" id="IPR007009">
    <property type="entry name" value="Shq1_C"/>
</dbReference>
<dbReference type="GO" id="GO:0005654">
    <property type="term" value="C:nucleoplasm"/>
    <property type="evidence" value="ECO:0007669"/>
    <property type="project" value="TreeGrafter"/>
</dbReference>
<comment type="similarity">
    <text evidence="1">Belongs to the SHQ1 family.</text>
</comment>
<dbReference type="InterPro" id="IPR036458">
    <property type="entry name" value="Na:dicarbo_symporter_sf"/>
</dbReference>
<evidence type="ECO:0000259" key="8">
    <source>
        <dbReference type="Pfam" id="PF21413"/>
    </source>
</evidence>
<evidence type="ECO:0000313" key="9">
    <source>
        <dbReference type="Proteomes" id="UP000504611"/>
    </source>
</evidence>
<evidence type="ECO:0000256" key="6">
    <source>
        <dbReference type="SAM" id="MobiDB-lite"/>
    </source>
</evidence>
<dbReference type="GeneID" id="104966338"/>
<dbReference type="Proteomes" id="UP000504611">
    <property type="component" value="Unplaced"/>
</dbReference>
<sequence length="417" mass="47582">MITPAFDLSQDPEYLILCIRVPYTRTSEFDLFIDGTDFKFYAKPYFLSFAAGLFTVWVPKETTGEHFEGLQMLTSLLAPKGARSAKPLIEDVSTGCSEGAGDADEDEDEEEFDWQVEQEEYKESSEEELGALQKYGFGNQRSGVFARLQEELTDVIDVKNPEGATAAERRRGRQEVEASDFSPDHYLADLFEDEEIKRLLKFSPWWAKLSPTEQQQEAAVSFTDGEKEQLRKFTNRSYLLDKASRNQVWLSLVDILLTYSYEVRSTEGEHNVESPWTIRKLSGTLCWLETYSSLQDVLVSFGRRVLCYPLYRHFSMVSAAVRDTTKILQSGNSATLPVTFKCLEENNKIDKRITRFVLPVGATINMDGTALYEALAAIFIAQVNNVEMNFGQILTIRQPPHRSCLHNRWRTVLSLKN</sequence>
<dbReference type="SUPFAM" id="SSF118215">
    <property type="entry name" value="Proton glutamate symport protein"/>
    <property type="match status" value="1"/>
</dbReference>
<dbReference type="AlphaFoldDB" id="A0A6I9PS67"/>
<dbReference type="GO" id="GO:0046942">
    <property type="term" value="P:carboxylic acid transport"/>
    <property type="evidence" value="ECO:0007669"/>
    <property type="project" value="UniProtKB-ARBA"/>
</dbReference>
<evidence type="ECO:0000256" key="1">
    <source>
        <dbReference type="ARBA" id="ARBA00005607"/>
    </source>
</evidence>
<dbReference type="Pfam" id="PF04925">
    <property type="entry name" value="SHQ1"/>
    <property type="match status" value="1"/>
</dbReference>
<evidence type="ECO:0000259" key="7">
    <source>
        <dbReference type="Pfam" id="PF04925"/>
    </source>
</evidence>
<dbReference type="InterPro" id="IPR008978">
    <property type="entry name" value="HSP20-like_chaperone"/>
</dbReference>
<dbReference type="GO" id="GO:0000493">
    <property type="term" value="P:box H/ACA snoRNP assembly"/>
    <property type="evidence" value="ECO:0007669"/>
    <property type="project" value="InterPro"/>
</dbReference>
<reference evidence="10" key="1">
    <citation type="submission" date="2025-08" db="UniProtKB">
        <authorList>
            <consortium name="RefSeq"/>
        </authorList>
    </citation>
    <scope>IDENTIFICATION</scope>
    <source>
        <tissue evidence="10">Muscle</tissue>
    </source>
</reference>
<dbReference type="InterPro" id="IPR018107">
    <property type="entry name" value="Na-dicarboxylate_symporter_CS"/>
</dbReference>
<dbReference type="GO" id="GO:0016020">
    <property type="term" value="C:membrane"/>
    <property type="evidence" value="ECO:0007669"/>
    <property type="project" value="UniProtKB-SubCell"/>
</dbReference>
<dbReference type="PANTHER" id="PTHR12967:SF0">
    <property type="entry name" value="PROTEIN SHQ1 HOMOLOG"/>
    <property type="match status" value="1"/>
</dbReference>
<evidence type="ECO:0000256" key="3">
    <source>
        <dbReference type="ARBA" id="ARBA00022692"/>
    </source>
</evidence>
<accession>A0A6I9PS67</accession>
<keyword evidence="5" id="KW-0472">Membrane</keyword>
<dbReference type="GO" id="GO:0051082">
    <property type="term" value="F:unfolded protein binding"/>
    <property type="evidence" value="ECO:0007669"/>
    <property type="project" value="TreeGrafter"/>
</dbReference>
<feature type="compositionally biased region" description="Acidic residues" evidence="6">
    <location>
        <begin position="101"/>
        <end position="111"/>
    </location>
</feature>
<proteinExistence type="inferred from homology"/>
<keyword evidence="9" id="KW-1185">Reference proteome</keyword>
<evidence type="ECO:0000256" key="5">
    <source>
        <dbReference type="ARBA" id="ARBA00023136"/>
    </source>
</evidence>
<dbReference type="PANTHER" id="PTHR12967">
    <property type="entry name" value="PROTEIN SHQ1 HOMOLOG"/>
    <property type="match status" value="1"/>
</dbReference>
<gene>
    <name evidence="10" type="primary">LOC104966338</name>
</gene>
<dbReference type="PROSITE" id="PS00714">
    <property type="entry name" value="NA_DICARBOXYL_SYMP_2"/>
    <property type="match status" value="1"/>
</dbReference>
<name>A0A6I9PS67_9TELE</name>
<dbReference type="Gene3D" id="2.60.40.790">
    <property type="match status" value="2"/>
</dbReference>
<dbReference type="InterPro" id="IPR048696">
    <property type="entry name" value="SHQ1-like_CS"/>
</dbReference>
<dbReference type="InterPro" id="IPR039742">
    <property type="entry name" value="Shq1"/>
</dbReference>
<evidence type="ECO:0000313" key="10">
    <source>
        <dbReference type="RefSeq" id="XP_010793829.1"/>
    </source>
</evidence>
<feature type="domain" description="SHQ1-like CS" evidence="8">
    <location>
        <begin position="3"/>
        <end position="48"/>
    </location>
</feature>
<dbReference type="KEGG" id="ncc:104966338"/>
<feature type="region of interest" description="Disordered" evidence="6">
    <location>
        <begin position="92"/>
        <end position="111"/>
    </location>
</feature>
<dbReference type="GO" id="GO:0015293">
    <property type="term" value="F:symporter activity"/>
    <property type="evidence" value="ECO:0007669"/>
    <property type="project" value="UniProtKB-UniRule"/>
</dbReference>
<dbReference type="OrthoDB" id="73639at2759"/>
<feature type="domain" description="Shq1 C-terminal" evidence="7">
    <location>
        <begin position="213"/>
        <end position="336"/>
    </location>
</feature>